<evidence type="ECO:0000313" key="7">
    <source>
        <dbReference type="Ensembl" id="ENSCCRP00020107008.1"/>
    </source>
</evidence>
<reference evidence="7" key="1">
    <citation type="submission" date="2025-08" db="UniProtKB">
        <authorList>
            <consortium name="Ensembl"/>
        </authorList>
    </citation>
    <scope>IDENTIFICATION</scope>
</reference>
<keyword evidence="4 5" id="KW-0238">DNA-binding</keyword>
<keyword evidence="2 5" id="KW-0863">Zinc-finger</keyword>
<dbReference type="PANTHER" id="PTHR31751:SF44">
    <property type="entry name" value="SI:CH211-211K8.4-RELATED"/>
    <property type="match status" value="1"/>
</dbReference>
<dbReference type="PANTHER" id="PTHR31751">
    <property type="entry name" value="SI:CH211-108C17.2-RELATED-RELATED"/>
    <property type="match status" value="1"/>
</dbReference>
<evidence type="ECO:0000256" key="4">
    <source>
        <dbReference type="ARBA" id="ARBA00023125"/>
    </source>
</evidence>
<feature type="domain" description="THAP-type" evidence="6">
    <location>
        <begin position="1"/>
        <end position="86"/>
    </location>
</feature>
<evidence type="ECO:0000256" key="3">
    <source>
        <dbReference type="ARBA" id="ARBA00022833"/>
    </source>
</evidence>
<evidence type="ECO:0000256" key="5">
    <source>
        <dbReference type="PROSITE-ProRule" id="PRU00309"/>
    </source>
</evidence>
<dbReference type="GO" id="GO:0008270">
    <property type="term" value="F:zinc ion binding"/>
    <property type="evidence" value="ECO:0007669"/>
    <property type="project" value="UniProtKB-KW"/>
</dbReference>
<dbReference type="SUPFAM" id="SSF57716">
    <property type="entry name" value="Glucocorticoid receptor-like (DNA-binding domain)"/>
    <property type="match status" value="1"/>
</dbReference>
<name>A0A8C2KDZ0_CYPCA</name>
<dbReference type="Pfam" id="PF05485">
    <property type="entry name" value="THAP"/>
    <property type="match status" value="1"/>
</dbReference>
<protein>
    <submittedName>
        <fullName evidence="7">Si:ch211-108c17.2</fullName>
    </submittedName>
</protein>
<sequence length="444" mass="50419">MADHGYKCYIPGCAGDVSTLHTLPTEKNCQQAWLMFIYNRIPKQFNSKLLVCSAHFTTECFSNLGQYQAGFAHRLILKKGAIPTILPSQPLPQAVSNVSYFIHFLTVGSQFRIELSTTTTAMSWPSIQPFTSTPVKAAMPAKRTRVELEEDMKIGNVSSAVIDPQDSTYDPAQSVTTETESSQVFATSMPFHKDAKFIVFEKCLLSLFESCPVCTSSCNVSPRRRGTFVAIDQRCPHCDFFRQWRSQPVIGSTPVGNLQLSAAIYFSGASFLKMQKVFRAMNLKMHTYDAFRRHAKTYLEPAIIHKWNEDQNLQLHYLSQNKNAILGGDMRADSPGHSAKYGSYTMMDLQTNNIVDIQLVQSKEVGGSYHMEKEGLRRSLDRLEESGVKLDCVVTDRHPQIQKFLKDRKIIHYYDIWHMAKGNAYILVYHSFQIFMVGSIYPYF</sequence>
<dbReference type="Proteomes" id="UP000694701">
    <property type="component" value="Unplaced"/>
</dbReference>
<evidence type="ECO:0000256" key="1">
    <source>
        <dbReference type="ARBA" id="ARBA00022723"/>
    </source>
</evidence>
<dbReference type="SMART" id="SM00980">
    <property type="entry name" value="THAP"/>
    <property type="match status" value="1"/>
</dbReference>
<accession>A0A8C2KDZ0</accession>
<proteinExistence type="predicted"/>
<evidence type="ECO:0000259" key="6">
    <source>
        <dbReference type="PROSITE" id="PS50950"/>
    </source>
</evidence>
<keyword evidence="1" id="KW-0479">Metal-binding</keyword>
<dbReference type="Ensembl" id="ENSCCRT00020116894.1">
    <property type="protein sequence ID" value="ENSCCRP00020107008.1"/>
    <property type="gene ID" value="ENSCCRG00020048802.1"/>
</dbReference>
<dbReference type="AlphaFoldDB" id="A0A8C2KDZ0"/>
<organism evidence="7 8">
    <name type="scientific">Cyprinus carpio</name>
    <name type="common">Common carp</name>
    <dbReference type="NCBI Taxonomy" id="7962"/>
    <lineage>
        <taxon>Eukaryota</taxon>
        <taxon>Metazoa</taxon>
        <taxon>Chordata</taxon>
        <taxon>Craniata</taxon>
        <taxon>Vertebrata</taxon>
        <taxon>Euteleostomi</taxon>
        <taxon>Actinopterygii</taxon>
        <taxon>Neopterygii</taxon>
        <taxon>Teleostei</taxon>
        <taxon>Ostariophysi</taxon>
        <taxon>Cypriniformes</taxon>
        <taxon>Cyprinidae</taxon>
        <taxon>Cyprininae</taxon>
        <taxon>Cyprinus</taxon>
    </lineage>
</organism>
<keyword evidence="3" id="KW-0862">Zinc</keyword>
<evidence type="ECO:0000256" key="2">
    <source>
        <dbReference type="ARBA" id="ARBA00022771"/>
    </source>
</evidence>
<evidence type="ECO:0000313" key="8">
    <source>
        <dbReference type="Proteomes" id="UP000694701"/>
    </source>
</evidence>
<dbReference type="SMART" id="SM00692">
    <property type="entry name" value="DM3"/>
    <property type="match status" value="1"/>
</dbReference>
<dbReference type="GO" id="GO:0003677">
    <property type="term" value="F:DNA binding"/>
    <property type="evidence" value="ECO:0007669"/>
    <property type="project" value="UniProtKB-UniRule"/>
</dbReference>
<dbReference type="InterPro" id="IPR006612">
    <property type="entry name" value="THAP_Znf"/>
</dbReference>
<dbReference type="PROSITE" id="PS50950">
    <property type="entry name" value="ZF_THAP"/>
    <property type="match status" value="1"/>
</dbReference>